<evidence type="ECO:0000313" key="3">
    <source>
        <dbReference type="Proteomes" id="UP000625711"/>
    </source>
</evidence>
<sequence>MESESSYDTGFSFVSKEHENFIREFLEIYRDNSVLWDKKHPHNKNIVVRYGALENLLGKSREYFPQADIDFVRHKLDGIKNAFRREHRKVVASKRNKNENYVPNLWYYNLMLFTVGEDDKDLQELFDDNKHIWTRDHIVLLIDLFKNHPILYSAKSPNNTLAKRNEAYSQITKKLVTETGKYFEIKEVRKKITSLKDQFRRDYKNKKLASLWCYDLLSFLENEWIGKRENIKGDSSDDENLDVKPKSFFYGKEDNKNIDLDQKDSKIFIEENYDDIFDAIESLINDVMYNGLMEKLNSDSKLLIDGF</sequence>
<reference evidence="2" key="1">
    <citation type="submission" date="2020-08" db="EMBL/GenBank/DDBJ databases">
        <title>Genome sequencing and assembly of the red palm weevil Rhynchophorus ferrugineus.</title>
        <authorList>
            <person name="Dias G.B."/>
            <person name="Bergman C.M."/>
            <person name="Manee M."/>
        </authorList>
    </citation>
    <scope>NUCLEOTIDE SEQUENCE</scope>
    <source>
        <strain evidence="2">AA-2017</strain>
        <tissue evidence="2">Whole larva</tissue>
    </source>
</reference>
<accession>A0A834IPM9</accession>
<protein>
    <recommendedName>
        <fullName evidence="1">MADF domain-containing protein</fullName>
    </recommendedName>
</protein>
<dbReference type="Proteomes" id="UP000625711">
    <property type="component" value="Unassembled WGS sequence"/>
</dbReference>
<dbReference type="EMBL" id="JAACXV010000161">
    <property type="protein sequence ID" value="KAF7282663.1"/>
    <property type="molecule type" value="Genomic_DNA"/>
</dbReference>
<dbReference type="PANTHER" id="PTHR21505">
    <property type="entry name" value="MADF DOMAIN-CONTAINING PROTEIN-RELATED"/>
    <property type="match status" value="1"/>
</dbReference>
<name>A0A834IPM9_RHYFE</name>
<dbReference type="PROSITE" id="PS51029">
    <property type="entry name" value="MADF"/>
    <property type="match status" value="2"/>
</dbReference>
<evidence type="ECO:0000259" key="1">
    <source>
        <dbReference type="PROSITE" id="PS51029"/>
    </source>
</evidence>
<dbReference type="OrthoDB" id="7476629at2759"/>
<gene>
    <name evidence="2" type="ORF">GWI33_002202</name>
</gene>
<dbReference type="InterPro" id="IPR006578">
    <property type="entry name" value="MADF-dom"/>
</dbReference>
<feature type="domain" description="MADF" evidence="1">
    <location>
        <begin position="140"/>
        <end position="225"/>
    </location>
</feature>
<proteinExistence type="predicted"/>
<dbReference type="Pfam" id="PF10545">
    <property type="entry name" value="MADF_DNA_bdg"/>
    <property type="match status" value="2"/>
</dbReference>
<keyword evidence="3" id="KW-1185">Reference proteome</keyword>
<dbReference type="AlphaFoldDB" id="A0A834IPM9"/>
<comment type="caution">
    <text evidence="2">The sequence shown here is derived from an EMBL/GenBank/DDBJ whole genome shotgun (WGS) entry which is preliminary data.</text>
</comment>
<dbReference type="PANTHER" id="PTHR21505:SF8">
    <property type="entry name" value="DPT-YFP REPRESSOR BY OVEREXPRESSION, ISOFORM D-RELATED"/>
    <property type="match status" value="1"/>
</dbReference>
<organism evidence="2 3">
    <name type="scientific">Rhynchophorus ferrugineus</name>
    <name type="common">Red palm weevil</name>
    <name type="synonym">Curculio ferrugineus</name>
    <dbReference type="NCBI Taxonomy" id="354439"/>
    <lineage>
        <taxon>Eukaryota</taxon>
        <taxon>Metazoa</taxon>
        <taxon>Ecdysozoa</taxon>
        <taxon>Arthropoda</taxon>
        <taxon>Hexapoda</taxon>
        <taxon>Insecta</taxon>
        <taxon>Pterygota</taxon>
        <taxon>Neoptera</taxon>
        <taxon>Endopterygota</taxon>
        <taxon>Coleoptera</taxon>
        <taxon>Polyphaga</taxon>
        <taxon>Cucujiformia</taxon>
        <taxon>Curculionidae</taxon>
        <taxon>Dryophthorinae</taxon>
        <taxon>Rhynchophorus</taxon>
    </lineage>
</organism>
<evidence type="ECO:0000313" key="2">
    <source>
        <dbReference type="EMBL" id="KAF7282663.1"/>
    </source>
</evidence>
<dbReference type="SMART" id="SM00595">
    <property type="entry name" value="MADF"/>
    <property type="match status" value="2"/>
</dbReference>
<feature type="domain" description="MADF" evidence="1">
    <location>
        <begin position="24"/>
        <end position="119"/>
    </location>
</feature>